<evidence type="ECO:0000256" key="2">
    <source>
        <dbReference type="ARBA" id="ARBA00022448"/>
    </source>
</evidence>
<evidence type="ECO:0000313" key="10">
    <source>
        <dbReference type="Proteomes" id="UP001500929"/>
    </source>
</evidence>
<dbReference type="Pfam" id="PF00528">
    <property type="entry name" value="BPD_transp_1"/>
    <property type="match status" value="1"/>
</dbReference>
<name>A0ABN3E722_9MICO</name>
<keyword evidence="5 7" id="KW-1133">Transmembrane helix</keyword>
<reference evidence="9 10" key="1">
    <citation type="journal article" date="2019" name="Int. J. Syst. Evol. Microbiol.">
        <title>The Global Catalogue of Microorganisms (GCM) 10K type strain sequencing project: providing services to taxonomists for standard genome sequencing and annotation.</title>
        <authorList>
            <consortium name="The Broad Institute Genomics Platform"/>
            <consortium name="The Broad Institute Genome Sequencing Center for Infectious Disease"/>
            <person name="Wu L."/>
            <person name="Ma J."/>
        </authorList>
    </citation>
    <scope>NUCLEOTIDE SEQUENCE [LARGE SCALE GENOMIC DNA]</scope>
    <source>
        <strain evidence="9 10">JCM 16117</strain>
    </source>
</reference>
<evidence type="ECO:0000256" key="3">
    <source>
        <dbReference type="ARBA" id="ARBA00022475"/>
    </source>
</evidence>
<feature type="transmembrane region" description="Helical" evidence="7">
    <location>
        <begin position="7"/>
        <end position="28"/>
    </location>
</feature>
<feature type="transmembrane region" description="Helical" evidence="7">
    <location>
        <begin position="149"/>
        <end position="171"/>
    </location>
</feature>
<keyword evidence="3" id="KW-1003">Cell membrane</keyword>
<dbReference type="Gene3D" id="1.10.3720.10">
    <property type="entry name" value="MetI-like"/>
    <property type="match status" value="1"/>
</dbReference>
<comment type="caution">
    <text evidence="9">The sequence shown here is derived from an EMBL/GenBank/DDBJ whole genome shotgun (WGS) entry which is preliminary data.</text>
</comment>
<sequence>MKRTAAPFYWIAIPAAILFFAFHTFPALQGFFYSLTNSRGYGTFDFVGLQNYIDLFSDPSILNSYAFTFKFAIVSTIAVNALSLLLALGLTANIRLRGFLRSVYFLPAVLAVVVVSFVANFVFSTALPAVGQATGVEALSTNILGSQSLAWIGIVLVTVWQGCAVTTVIYMSGLQTVPEELLEAATIDGANGWQRFWSITFRLIAPFVTVNVILSFKGFLMIFDQIIALTGGGPGTSTQSISFLIYRNGFTAGEFGYQSANAVIYFIVIAALSLVQLRLLRQREVSA</sequence>
<feature type="transmembrane region" description="Helical" evidence="7">
    <location>
        <begin position="203"/>
        <end position="223"/>
    </location>
</feature>
<keyword evidence="4 7" id="KW-0812">Transmembrane</keyword>
<evidence type="ECO:0000256" key="1">
    <source>
        <dbReference type="ARBA" id="ARBA00004651"/>
    </source>
</evidence>
<evidence type="ECO:0000256" key="4">
    <source>
        <dbReference type="ARBA" id="ARBA00022692"/>
    </source>
</evidence>
<dbReference type="PROSITE" id="PS50928">
    <property type="entry name" value="ABC_TM1"/>
    <property type="match status" value="1"/>
</dbReference>
<gene>
    <name evidence="9" type="ORF">GCM10009851_39400</name>
</gene>
<comment type="subcellular location">
    <subcellularLocation>
        <location evidence="1 7">Cell membrane</location>
        <topology evidence="1 7">Multi-pass membrane protein</topology>
    </subcellularLocation>
</comment>
<feature type="transmembrane region" description="Helical" evidence="7">
    <location>
        <begin position="65"/>
        <end position="91"/>
    </location>
</feature>
<evidence type="ECO:0000259" key="8">
    <source>
        <dbReference type="PROSITE" id="PS50928"/>
    </source>
</evidence>
<dbReference type="SUPFAM" id="SSF161098">
    <property type="entry name" value="MetI-like"/>
    <property type="match status" value="1"/>
</dbReference>
<keyword evidence="10" id="KW-1185">Reference proteome</keyword>
<organism evidence="9 10">
    <name type="scientific">Herbiconiux moechotypicola</name>
    <dbReference type="NCBI Taxonomy" id="637393"/>
    <lineage>
        <taxon>Bacteria</taxon>
        <taxon>Bacillati</taxon>
        <taxon>Actinomycetota</taxon>
        <taxon>Actinomycetes</taxon>
        <taxon>Micrococcales</taxon>
        <taxon>Microbacteriaceae</taxon>
        <taxon>Herbiconiux</taxon>
    </lineage>
</organism>
<accession>A0ABN3E722</accession>
<dbReference type="EMBL" id="BAAAQY010000017">
    <property type="protein sequence ID" value="GAA2249943.1"/>
    <property type="molecule type" value="Genomic_DNA"/>
</dbReference>
<dbReference type="PANTHER" id="PTHR30193:SF37">
    <property type="entry name" value="INNER MEMBRANE ABC TRANSPORTER PERMEASE PROTEIN YCJO"/>
    <property type="match status" value="1"/>
</dbReference>
<keyword evidence="2 7" id="KW-0813">Transport</keyword>
<keyword evidence="6 7" id="KW-0472">Membrane</keyword>
<evidence type="ECO:0000313" key="9">
    <source>
        <dbReference type="EMBL" id="GAA2249943.1"/>
    </source>
</evidence>
<feature type="domain" description="ABC transmembrane type-1" evidence="8">
    <location>
        <begin position="65"/>
        <end position="276"/>
    </location>
</feature>
<dbReference type="InterPro" id="IPR051393">
    <property type="entry name" value="ABC_transporter_permease"/>
</dbReference>
<dbReference type="PANTHER" id="PTHR30193">
    <property type="entry name" value="ABC TRANSPORTER PERMEASE PROTEIN"/>
    <property type="match status" value="1"/>
</dbReference>
<evidence type="ECO:0000256" key="6">
    <source>
        <dbReference type="ARBA" id="ARBA00023136"/>
    </source>
</evidence>
<dbReference type="Proteomes" id="UP001500929">
    <property type="component" value="Unassembled WGS sequence"/>
</dbReference>
<feature type="transmembrane region" description="Helical" evidence="7">
    <location>
        <begin position="262"/>
        <end position="280"/>
    </location>
</feature>
<dbReference type="InterPro" id="IPR035906">
    <property type="entry name" value="MetI-like_sf"/>
</dbReference>
<dbReference type="CDD" id="cd06261">
    <property type="entry name" value="TM_PBP2"/>
    <property type="match status" value="1"/>
</dbReference>
<protein>
    <submittedName>
        <fullName evidence="9">Sugar ABC transporter permease</fullName>
    </submittedName>
</protein>
<evidence type="ECO:0000256" key="7">
    <source>
        <dbReference type="RuleBase" id="RU363032"/>
    </source>
</evidence>
<comment type="similarity">
    <text evidence="7">Belongs to the binding-protein-dependent transport system permease family.</text>
</comment>
<evidence type="ECO:0000256" key="5">
    <source>
        <dbReference type="ARBA" id="ARBA00022989"/>
    </source>
</evidence>
<feature type="transmembrane region" description="Helical" evidence="7">
    <location>
        <begin position="103"/>
        <end position="129"/>
    </location>
</feature>
<dbReference type="InterPro" id="IPR000515">
    <property type="entry name" value="MetI-like"/>
</dbReference>
<proteinExistence type="inferred from homology"/>
<dbReference type="RefSeq" id="WP_259481663.1">
    <property type="nucleotide sequence ID" value="NZ_BAAAQY010000017.1"/>
</dbReference>